<dbReference type="InterPro" id="IPR003593">
    <property type="entry name" value="AAA+_ATPase"/>
</dbReference>
<dbReference type="SMART" id="SM00382">
    <property type="entry name" value="AAA"/>
    <property type="match status" value="1"/>
</dbReference>
<dbReference type="InterPro" id="IPR027417">
    <property type="entry name" value="P-loop_NTPase"/>
</dbReference>
<evidence type="ECO:0000256" key="1">
    <source>
        <dbReference type="ARBA" id="ARBA00005417"/>
    </source>
</evidence>
<evidence type="ECO:0000313" key="9">
    <source>
        <dbReference type="Proteomes" id="UP000064912"/>
    </source>
</evidence>
<keyword evidence="4 8" id="KW-0067">ATP-binding</keyword>
<dbReference type="PANTHER" id="PTHR42794">
    <property type="entry name" value="HEMIN IMPORT ATP-BINDING PROTEIN HMUV"/>
    <property type="match status" value="1"/>
</dbReference>
<dbReference type="eggNOG" id="COG1120">
    <property type="taxonomic scope" value="Bacteria"/>
</dbReference>
<comment type="similarity">
    <text evidence="1">Belongs to the ABC transporter superfamily.</text>
</comment>
<dbReference type="Gene3D" id="3.40.50.300">
    <property type="entry name" value="P-loop containing nucleotide triphosphate hydrolases"/>
    <property type="match status" value="1"/>
</dbReference>
<evidence type="ECO:0000256" key="5">
    <source>
        <dbReference type="ARBA" id="ARBA00022967"/>
    </source>
</evidence>
<keyword evidence="3" id="KW-0547">Nucleotide-binding</keyword>
<feature type="domain" description="ABC transporter" evidence="7">
    <location>
        <begin position="3"/>
        <end position="234"/>
    </location>
</feature>
<organism evidence="8 9">
    <name type="scientific">Rhodovulum sulfidophilum</name>
    <name type="common">Rhodobacter sulfidophilus</name>
    <dbReference type="NCBI Taxonomy" id="35806"/>
    <lineage>
        <taxon>Bacteria</taxon>
        <taxon>Pseudomonadati</taxon>
        <taxon>Pseudomonadota</taxon>
        <taxon>Alphaproteobacteria</taxon>
        <taxon>Rhodobacterales</taxon>
        <taxon>Paracoccaceae</taxon>
        <taxon>Rhodovulum</taxon>
    </lineage>
</organism>
<dbReference type="FunFam" id="3.40.50.300:FF:000134">
    <property type="entry name" value="Iron-enterobactin ABC transporter ATP-binding protein"/>
    <property type="match status" value="1"/>
</dbReference>
<proteinExistence type="inferred from homology"/>
<dbReference type="CDD" id="cd03214">
    <property type="entry name" value="ABC_Iron-Siderophores_B12_Hemin"/>
    <property type="match status" value="1"/>
</dbReference>
<dbReference type="InterPro" id="IPR003439">
    <property type="entry name" value="ABC_transporter-like_ATP-bd"/>
</dbReference>
<reference evidence="8 9" key="1">
    <citation type="submission" date="2015-02" db="EMBL/GenBank/DDBJ databases">
        <title>Genome sequene of Rhodovulum sulfidophilum DSM 2351.</title>
        <authorList>
            <person name="Nagao N."/>
        </authorList>
    </citation>
    <scope>NUCLEOTIDE SEQUENCE [LARGE SCALE GENOMIC DNA]</scope>
    <source>
        <strain evidence="8 9">DSM 2351</strain>
    </source>
</reference>
<evidence type="ECO:0000256" key="3">
    <source>
        <dbReference type="ARBA" id="ARBA00022741"/>
    </source>
</evidence>
<dbReference type="Proteomes" id="UP000064912">
    <property type="component" value="Chromosome"/>
</dbReference>
<evidence type="ECO:0000256" key="2">
    <source>
        <dbReference type="ARBA" id="ARBA00022448"/>
    </source>
</evidence>
<comment type="function">
    <text evidence="6">Part of the ABC transporter complex HmuTUV involved in hemin import. Responsible for energy coupling to the transport system.</text>
</comment>
<evidence type="ECO:0000313" key="8">
    <source>
        <dbReference type="EMBL" id="BAQ70792.1"/>
    </source>
</evidence>
<dbReference type="PROSITE" id="PS50893">
    <property type="entry name" value="ABC_TRANSPORTER_2"/>
    <property type="match status" value="1"/>
</dbReference>
<dbReference type="Pfam" id="PF00005">
    <property type="entry name" value="ABC_tran"/>
    <property type="match status" value="1"/>
</dbReference>
<evidence type="ECO:0000256" key="4">
    <source>
        <dbReference type="ARBA" id="ARBA00022840"/>
    </source>
</evidence>
<dbReference type="AlphaFoldDB" id="A0A0D6B6R8"/>
<evidence type="ECO:0000256" key="6">
    <source>
        <dbReference type="ARBA" id="ARBA00037066"/>
    </source>
</evidence>
<dbReference type="GO" id="GO:0005524">
    <property type="term" value="F:ATP binding"/>
    <property type="evidence" value="ECO:0007669"/>
    <property type="project" value="UniProtKB-KW"/>
</dbReference>
<dbReference type="PATRIC" id="fig|35806.4.peg.3761"/>
<dbReference type="GO" id="GO:0016887">
    <property type="term" value="F:ATP hydrolysis activity"/>
    <property type="evidence" value="ECO:0007669"/>
    <property type="project" value="InterPro"/>
</dbReference>
<accession>A0A0D6B6R8</accession>
<dbReference type="SUPFAM" id="SSF52540">
    <property type="entry name" value="P-loop containing nucleoside triphosphate hydrolases"/>
    <property type="match status" value="1"/>
</dbReference>
<evidence type="ECO:0000259" key="7">
    <source>
        <dbReference type="PROSITE" id="PS50893"/>
    </source>
</evidence>
<sequence length="253" mass="27460">MILSGEGLGWRVQGRAIVSDVTLSVRRGERFGLIGPNGSGKSSLLRMLAGIRAPSEGEVRLEGQPLSRLPRRDVAQRVALVEQQAETTERITVRDAVELGRTPWLSALHPFSDEDEAAVQAALVAVGMQDFVARYWHTLSGGERQRVHIARALAQRPGVLILDEPTNHLDIGSRLSIMALVEGLPVTTIAALHDLNEAMACDRLAVLQDGQLIALGPPDEILVPPLLRKVFGVVAHLLTDPADGVRILRFKPI</sequence>
<keyword evidence="5" id="KW-1278">Translocase</keyword>
<gene>
    <name evidence="8" type="ORF">NHU_03660</name>
</gene>
<dbReference type="PANTHER" id="PTHR42794:SF1">
    <property type="entry name" value="HEMIN IMPORT ATP-BINDING PROTEIN HMUV"/>
    <property type="match status" value="1"/>
</dbReference>
<name>A0A0D6B6R8_RHOSU</name>
<keyword evidence="2" id="KW-0813">Transport</keyword>
<dbReference type="EMBL" id="AP014800">
    <property type="protein sequence ID" value="BAQ70792.1"/>
    <property type="molecule type" value="Genomic_DNA"/>
</dbReference>
<dbReference type="KEGG" id="rsu:NHU_03660"/>
<protein>
    <submittedName>
        <fullName evidence="8">Iron siderophore/cobalamin ABC transporter ATP-binding protein</fullName>
    </submittedName>
</protein>